<protein>
    <submittedName>
        <fullName evidence="4">TPT domain-containing protein</fullName>
    </submittedName>
</protein>
<feature type="domain" description="Sugar phosphate transporter" evidence="2">
    <location>
        <begin position="5"/>
        <end position="101"/>
    </location>
</feature>
<accession>A0A1I7XPQ9</accession>
<evidence type="ECO:0000313" key="3">
    <source>
        <dbReference type="Proteomes" id="UP000095283"/>
    </source>
</evidence>
<proteinExistence type="predicted"/>
<keyword evidence="1" id="KW-0812">Transmembrane</keyword>
<keyword evidence="1" id="KW-1133">Transmembrane helix</keyword>
<feature type="transmembrane region" description="Helical" evidence="1">
    <location>
        <begin position="15"/>
        <end position="34"/>
    </location>
</feature>
<evidence type="ECO:0000313" key="4">
    <source>
        <dbReference type="WBParaSite" id="Hba_19721"/>
    </source>
</evidence>
<feature type="transmembrane region" description="Helical" evidence="1">
    <location>
        <begin position="46"/>
        <end position="68"/>
    </location>
</feature>
<evidence type="ECO:0000259" key="2">
    <source>
        <dbReference type="Pfam" id="PF03151"/>
    </source>
</evidence>
<dbReference type="Pfam" id="PF03151">
    <property type="entry name" value="TPT"/>
    <property type="match status" value="1"/>
</dbReference>
<organism evidence="3 4">
    <name type="scientific">Heterorhabditis bacteriophora</name>
    <name type="common">Entomopathogenic nematode worm</name>
    <dbReference type="NCBI Taxonomy" id="37862"/>
    <lineage>
        <taxon>Eukaryota</taxon>
        <taxon>Metazoa</taxon>
        <taxon>Ecdysozoa</taxon>
        <taxon>Nematoda</taxon>
        <taxon>Chromadorea</taxon>
        <taxon>Rhabditida</taxon>
        <taxon>Rhabditina</taxon>
        <taxon>Rhabditomorpha</taxon>
        <taxon>Strongyloidea</taxon>
        <taxon>Heterorhabditidae</taxon>
        <taxon>Heterorhabditis</taxon>
    </lineage>
</organism>
<keyword evidence="1" id="KW-0472">Membrane</keyword>
<sequence length="312" mass="35843">MDIELVKTYPYPMTLALSNLMCVPLYSIPLLRLWEVKTTVLTTAQYNRYMLPISIGKALAVASAYFTLWKVPISYAHTVKASMPFFAVFLSKFVLKERQSYRLLKESEIHPIRLLAMNSQLAAVIFFPFWLFRDARKTSYETTGHTRRKIMTSFSKPDYAVHNDGGIKWRILYTNIFALMCDAKRTTYEDVLGLVLCNLFLRKLIEPLRSQAPLIPHDMKFITDFEIQAMDAIEATLGVQFLGSIGISGRWEILPETTDATVYATISCCAIKCTGATEDFKRSLDEFMDSSKWTVLTCMRSKPEPFYKDYKL</sequence>
<evidence type="ECO:0000256" key="1">
    <source>
        <dbReference type="SAM" id="Phobius"/>
    </source>
</evidence>
<keyword evidence="3" id="KW-1185">Reference proteome</keyword>
<name>A0A1I7XPQ9_HETBA</name>
<feature type="transmembrane region" description="Helical" evidence="1">
    <location>
        <begin position="115"/>
        <end position="132"/>
    </location>
</feature>
<reference evidence="4" key="1">
    <citation type="submission" date="2016-11" db="UniProtKB">
        <authorList>
            <consortium name="WormBaseParasite"/>
        </authorList>
    </citation>
    <scope>IDENTIFICATION</scope>
</reference>
<feature type="transmembrane region" description="Helical" evidence="1">
    <location>
        <begin position="74"/>
        <end position="95"/>
    </location>
</feature>
<dbReference type="Proteomes" id="UP000095283">
    <property type="component" value="Unplaced"/>
</dbReference>
<dbReference type="WBParaSite" id="Hba_19721">
    <property type="protein sequence ID" value="Hba_19721"/>
    <property type="gene ID" value="Hba_19721"/>
</dbReference>
<dbReference type="AlphaFoldDB" id="A0A1I7XPQ9"/>
<dbReference type="InterPro" id="IPR004853">
    <property type="entry name" value="Sugar_P_trans_dom"/>
</dbReference>